<keyword evidence="6" id="KW-0456">Lyase</keyword>
<dbReference type="PANTHER" id="PTHR43466">
    <property type="entry name" value="2-OXO-4-HYDROXY-4-CARBOXY-5-UREIDOIMIDAZOLINE DECARBOXYLASE-RELATED"/>
    <property type="match status" value="1"/>
</dbReference>
<organism evidence="9 10">
    <name type="scientific">Tetradesmus obliquus</name>
    <name type="common">Green alga</name>
    <name type="synonym">Acutodesmus obliquus</name>
    <dbReference type="NCBI Taxonomy" id="3088"/>
    <lineage>
        <taxon>Eukaryota</taxon>
        <taxon>Viridiplantae</taxon>
        <taxon>Chlorophyta</taxon>
        <taxon>core chlorophytes</taxon>
        <taxon>Chlorophyceae</taxon>
        <taxon>CS clade</taxon>
        <taxon>Sphaeropleales</taxon>
        <taxon>Scenedesmaceae</taxon>
        <taxon>Tetradesmus</taxon>
    </lineage>
</organism>
<evidence type="ECO:0000256" key="2">
    <source>
        <dbReference type="ARBA" id="ARBA00004754"/>
    </source>
</evidence>
<reference evidence="9 10" key="1">
    <citation type="submission" date="2023-05" db="EMBL/GenBank/DDBJ databases">
        <title>A 100% complete, gapless, phased diploid assembly of the Scenedesmus obliquus UTEX 3031 genome.</title>
        <authorList>
            <person name="Biondi T.C."/>
            <person name="Hanschen E.R."/>
            <person name="Kwon T."/>
            <person name="Eng W."/>
            <person name="Kruse C.P.S."/>
            <person name="Koehler S.I."/>
            <person name="Kunde Y."/>
            <person name="Gleasner C.D."/>
            <person name="You Mak K.T."/>
            <person name="Polle J."/>
            <person name="Hovde B.T."/>
            <person name="Starkenburg S.R."/>
        </authorList>
    </citation>
    <scope>NUCLEOTIDE SEQUENCE [LARGE SCALE GENOMIC DNA]</scope>
    <source>
        <strain evidence="9 10">DOE0152z</strain>
    </source>
</reference>
<keyword evidence="5" id="KW-0210">Decarboxylase</keyword>
<dbReference type="InterPro" id="IPR023416">
    <property type="entry name" value="Transthyretin/HIU_hydrolase_d"/>
</dbReference>
<proteinExistence type="predicted"/>
<keyword evidence="10" id="KW-1185">Reference proteome</keyword>
<dbReference type="SUPFAM" id="SSF158694">
    <property type="entry name" value="UraD-Like"/>
    <property type="match status" value="1"/>
</dbReference>
<evidence type="ECO:0000313" key="9">
    <source>
        <dbReference type="EMBL" id="WIA08752.1"/>
    </source>
</evidence>
<protein>
    <recommendedName>
        <fullName evidence="3">2-oxo-4-hydroxy-4-carboxy-5-ureidoimidazoline decarboxylase</fullName>
        <ecNumber evidence="3">4.1.1.97</ecNumber>
    </recommendedName>
</protein>
<dbReference type="EMBL" id="CP126208">
    <property type="protein sequence ID" value="WIA08752.1"/>
    <property type="molecule type" value="Genomic_DNA"/>
</dbReference>
<evidence type="ECO:0000256" key="3">
    <source>
        <dbReference type="ARBA" id="ARBA00012257"/>
    </source>
</evidence>
<dbReference type="InterPro" id="IPR036817">
    <property type="entry name" value="Transthyretin/HIU_hydrolase_sf"/>
</dbReference>
<dbReference type="PANTHER" id="PTHR43466:SF1">
    <property type="entry name" value="2-OXO-4-HYDROXY-4-CARBOXY-5-UREIDOIMIDAZOLINE DECARBOXYLASE-RELATED"/>
    <property type="match status" value="1"/>
</dbReference>
<dbReference type="SUPFAM" id="SSF49472">
    <property type="entry name" value="Transthyretin (synonym: prealbumin)"/>
    <property type="match status" value="1"/>
</dbReference>
<evidence type="ECO:0000256" key="1">
    <source>
        <dbReference type="ARBA" id="ARBA00001163"/>
    </source>
</evidence>
<evidence type="ECO:0000256" key="4">
    <source>
        <dbReference type="ARBA" id="ARBA00022631"/>
    </source>
</evidence>
<evidence type="ECO:0000256" key="6">
    <source>
        <dbReference type="ARBA" id="ARBA00023239"/>
    </source>
</evidence>
<sequence length="201" mass="21914">MQAVAWWPGDAAALKEKFAAQGQQQAFGQLSQGEQAAALASANPQVFEELAAVNKAYKARHGFIFIICASGKSAPQMLEAIRSRINHSPYDELGLPISLLRVMDGSAAVFDCLASGVTDADGRIGNLLPASAWVAPGTYRMRFDTGTYLRACRERHPDVFRAVPFYPEATIDFSITPDMASQHFHIPLLLNPYGYSTYRGS</sequence>
<dbReference type="Pfam" id="PF00576">
    <property type="entry name" value="Transthyretin"/>
    <property type="match status" value="1"/>
</dbReference>
<gene>
    <name evidence="9" type="ORF">OEZ85_008175</name>
</gene>
<accession>A0ABY8TI41</accession>
<evidence type="ECO:0000313" key="10">
    <source>
        <dbReference type="Proteomes" id="UP001244341"/>
    </source>
</evidence>
<dbReference type="Gene3D" id="1.10.3330.10">
    <property type="entry name" value="Oxo-4-hydroxy-4-carboxy-5-ureidoimidazoline decarboxylase"/>
    <property type="match status" value="1"/>
</dbReference>
<comment type="catalytic activity">
    <reaction evidence="1">
        <text>5-hydroxy-2-oxo-4-ureido-2,5-dihydro-1H-imidazole-5-carboxylate + H(+) = (S)-allantoin + CO2</text>
        <dbReference type="Rhea" id="RHEA:26301"/>
        <dbReference type="ChEBI" id="CHEBI:15378"/>
        <dbReference type="ChEBI" id="CHEBI:15678"/>
        <dbReference type="ChEBI" id="CHEBI:16526"/>
        <dbReference type="ChEBI" id="CHEBI:58639"/>
        <dbReference type="EC" id="4.1.1.97"/>
    </reaction>
</comment>
<dbReference type="InterPro" id="IPR036778">
    <property type="entry name" value="OHCU_decarboxylase_sf"/>
</dbReference>
<dbReference type="EC" id="4.1.1.97" evidence="3"/>
<dbReference type="Pfam" id="PF09349">
    <property type="entry name" value="OHCU_decarbox"/>
    <property type="match status" value="1"/>
</dbReference>
<dbReference type="Gene3D" id="2.60.40.180">
    <property type="entry name" value="Transthyretin/hydroxyisourate hydrolase domain"/>
    <property type="match status" value="1"/>
</dbReference>
<evidence type="ECO:0000256" key="5">
    <source>
        <dbReference type="ARBA" id="ARBA00022793"/>
    </source>
</evidence>
<evidence type="ECO:0000259" key="7">
    <source>
        <dbReference type="Pfam" id="PF00576"/>
    </source>
</evidence>
<evidence type="ECO:0000259" key="8">
    <source>
        <dbReference type="Pfam" id="PF09349"/>
    </source>
</evidence>
<dbReference type="InterPro" id="IPR018020">
    <property type="entry name" value="OHCU_decarboxylase"/>
</dbReference>
<name>A0ABY8TI41_TETOB</name>
<keyword evidence="4" id="KW-0659">Purine metabolism</keyword>
<comment type="pathway">
    <text evidence="2">Purine metabolism; urate degradation; (S)-allantoin from urate: step 3/3.</text>
</comment>
<dbReference type="Proteomes" id="UP001244341">
    <property type="component" value="Chromosome 1b"/>
</dbReference>
<feature type="domain" description="Oxo-4-hydroxy-4-carboxy-5-ureidoimidazoline decarboxylase" evidence="8">
    <location>
        <begin position="22"/>
        <end position="93"/>
    </location>
</feature>
<feature type="domain" description="Transthyretin/hydroxyisourate hydrolase" evidence="7">
    <location>
        <begin position="95"/>
        <end position="200"/>
    </location>
</feature>